<proteinExistence type="predicted"/>
<protein>
    <submittedName>
        <fullName evidence="1">Uncharacterized protein</fullName>
    </submittedName>
</protein>
<keyword evidence="2" id="KW-1185">Reference proteome</keyword>
<comment type="caution">
    <text evidence="1">The sequence shown here is derived from an EMBL/GenBank/DDBJ whole genome shotgun (WGS) entry which is preliminary data.</text>
</comment>
<sequence length="243" mass="27327">MVAVTPCFNVSPPRSCKLLDPSLDSSCWKDARDRKATPFPLGLRKYDNSLSESNEEGSSEVLTQKYPELLGIRRDINKGNREEEPSPEWSFSPPKTCAVMEPPPERSPHNASDSFWLIPLCPMRQPSANREDSGMESPRGEPAEETSGRKHIQEGAVDEIRSKRIHGWTRRGFSARQPVAVSKQWNGNMSTSFMQPEKSPRMNLDAIPVPGTVETTSHVFIYNIISGFINSLVTCDFVSKKFW</sequence>
<dbReference type="EMBL" id="CM042888">
    <property type="protein sequence ID" value="KAI4324762.1"/>
    <property type="molecule type" value="Genomic_DNA"/>
</dbReference>
<dbReference type="Proteomes" id="UP001057402">
    <property type="component" value="Chromosome 9"/>
</dbReference>
<evidence type="ECO:0000313" key="2">
    <source>
        <dbReference type="Proteomes" id="UP001057402"/>
    </source>
</evidence>
<evidence type="ECO:0000313" key="1">
    <source>
        <dbReference type="EMBL" id="KAI4324762.1"/>
    </source>
</evidence>
<gene>
    <name evidence="1" type="ORF">MLD38_030219</name>
</gene>
<accession>A0ACB9MKM3</accession>
<organism evidence="1 2">
    <name type="scientific">Melastoma candidum</name>
    <dbReference type="NCBI Taxonomy" id="119954"/>
    <lineage>
        <taxon>Eukaryota</taxon>
        <taxon>Viridiplantae</taxon>
        <taxon>Streptophyta</taxon>
        <taxon>Embryophyta</taxon>
        <taxon>Tracheophyta</taxon>
        <taxon>Spermatophyta</taxon>
        <taxon>Magnoliopsida</taxon>
        <taxon>eudicotyledons</taxon>
        <taxon>Gunneridae</taxon>
        <taxon>Pentapetalae</taxon>
        <taxon>rosids</taxon>
        <taxon>malvids</taxon>
        <taxon>Myrtales</taxon>
        <taxon>Melastomataceae</taxon>
        <taxon>Melastomatoideae</taxon>
        <taxon>Melastomateae</taxon>
        <taxon>Melastoma</taxon>
    </lineage>
</organism>
<reference evidence="2" key="1">
    <citation type="journal article" date="2023" name="Front. Plant Sci.">
        <title>Chromosomal-level genome assembly of Melastoma candidum provides insights into trichome evolution.</title>
        <authorList>
            <person name="Zhong Y."/>
            <person name="Wu W."/>
            <person name="Sun C."/>
            <person name="Zou P."/>
            <person name="Liu Y."/>
            <person name="Dai S."/>
            <person name="Zhou R."/>
        </authorList>
    </citation>
    <scope>NUCLEOTIDE SEQUENCE [LARGE SCALE GENOMIC DNA]</scope>
</reference>
<name>A0ACB9MKM3_9MYRT</name>